<gene>
    <name evidence="1" type="ORF">LI90_1367</name>
</gene>
<dbReference type="AlphaFoldDB" id="A0A132MPE9"/>
<reference evidence="2" key="1">
    <citation type="submission" date="2015-04" db="EMBL/GenBank/DDBJ databases">
        <title>Physiological reanalysis, assessment of diazotrophy, and genome sequences of multiple isolates of Streptomyces thermoautotrophicus.</title>
        <authorList>
            <person name="MacKellar D.C."/>
            <person name="Lieber L."/>
            <person name="Norman J."/>
            <person name="Bolger A."/>
            <person name="Tobin C."/>
            <person name="Murray J.W."/>
            <person name="Chang R."/>
            <person name="Ford T."/>
            <person name="Nguyen P.Q."/>
            <person name="Woodward J."/>
            <person name="Permingeat H."/>
            <person name="Joshi N.S."/>
            <person name="Silver P.A."/>
            <person name="Usadel B."/>
            <person name="Rutherford A.W."/>
            <person name="Friesen M."/>
            <person name="Prell J."/>
        </authorList>
    </citation>
    <scope>NUCLEOTIDE SEQUENCE [LARGE SCALE GENOMIC DNA]</scope>
    <source>
        <strain evidence="2">H1</strain>
    </source>
</reference>
<accession>A0A132MPE9</accession>
<protein>
    <submittedName>
        <fullName evidence="1">Uncharacterized protein</fullName>
    </submittedName>
</protein>
<organism evidence="1 2">
    <name type="scientific">Carbonactinospora thermoautotrophica</name>
    <dbReference type="NCBI Taxonomy" id="1469144"/>
    <lineage>
        <taxon>Bacteria</taxon>
        <taxon>Bacillati</taxon>
        <taxon>Actinomycetota</taxon>
        <taxon>Actinomycetes</taxon>
        <taxon>Kitasatosporales</taxon>
        <taxon>Carbonactinosporaceae</taxon>
        <taxon>Carbonactinospora</taxon>
    </lineage>
</organism>
<proteinExistence type="predicted"/>
<dbReference type="Proteomes" id="UP000070188">
    <property type="component" value="Unassembled WGS sequence"/>
</dbReference>
<keyword evidence="2" id="KW-1185">Reference proteome</keyword>
<name>A0A132MPE9_9ACTN</name>
<sequence length="42" mass="4462">MSLQSITKCAALAVGVLTGVSPRLSSALTSVPPRRQDLRPKR</sequence>
<evidence type="ECO:0000313" key="1">
    <source>
        <dbReference type="EMBL" id="KWW99728.1"/>
    </source>
</evidence>
<evidence type="ECO:0000313" key="2">
    <source>
        <dbReference type="Proteomes" id="UP000070188"/>
    </source>
</evidence>
<dbReference type="EMBL" id="LAXD01000001">
    <property type="protein sequence ID" value="KWW99728.1"/>
    <property type="molecule type" value="Genomic_DNA"/>
</dbReference>
<comment type="caution">
    <text evidence="1">The sequence shown here is derived from an EMBL/GenBank/DDBJ whole genome shotgun (WGS) entry which is preliminary data.</text>
</comment>